<protein>
    <submittedName>
        <fullName evidence="7">DUF300-domain-containing protein</fullName>
    </submittedName>
</protein>
<feature type="region of interest" description="Disordered" evidence="5">
    <location>
        <begin position="380"/>
        <end position="407"/>
    </location>
</feature>
<evidence type="ECO:0000313" key="8">
    <source>
        <dbReference type="Proteomes" id="UP001219525"/>
    </source>
</evidence>
<feature type="transmembrane region" description="Helical" evidence="6">
    <location>
        <begin position="255"/>
        <end position="275"/>
    </location>
</feature>
<evidence type="ECO:0000256" key="6">
    <source>
        <dbReference type="SAM" id="Phobius"/>
    </source>
</evidence>
<reference evidence="7" key="1">
    <citation type="submission" date="2023-03" db="EMBL/GenBank/DDBJ databases">
        <title>Massive genome expansion in bonnet fungi (Mycena s.s.) driven by repeated elements and novel gene families across ecological guilds.</title>
        <authorList>
            <consortium name="Lawrence Berkeley National Laboratory"/>
            <person name="Harder C.B."/>
            <person name="Miyauchi S."/>
            <person name="Viragh M."/>
            <person name="Kuo A."/>
            <person name="Thoen E."/>
            <person name="Andreopoulos B."/>
            <person name="Lu D."/>
            <person name="Skrede I."/>
            <person name="Drula E."/>
            <person name="Henrissat B."/>
            <person name="Morin E."/>
            <person name="Kohler A."/>
            <person name="Barry K."/>
            <person name="LaButti K."/>
            <person name="Morin E."/>
            <person name="Salamov A."/>
            <person name="Lipzen A."/>
            <person name="Mereny Z."/>
            <person name="Hegedus B."/>
            <person name="Baldrian P."/>
            <person name="Stursova M."/>
            <person name="Weitz H."/>
            <person name="Taylor A."/>
            <person name="Grigoriev I.V."/>
            <person name="Nagy L.G."/>
            <person name="Martin F."/>
            <person name="Kauserud H."/>
        </authorList>
    </citation>
    <scope>NUCLEOTIDE SEQUENCE</scope>
    <source>
        <strain evidence="7">9144</strain>
    </source>
</reference>
<dbReference type="GO" id="GO:0016020">
    <property type="term" value="C:membrane"/>
    <property type="evidence" value="ECO:0007669"/>
    <property type="project" value="UniProtKB-SubCell"/>
</dbReference>
<evidence type="ECO:0000256" key="5">
    <source>
        <dbReference type="SAM" id="MobiDB-lite"/>
    </source>
</evidence>
<dbReference type="SMART" id="SM01417">
    <property type="entry name" value="Solute_trans_a"/>
    <property type="match status" value="1"/>
</dbReference>
<accession>A0AAD7E3K3</accession>
<evidence type="ECO:0000256" key="4">
    <source>
        <dbReference type="ARBA" id="ARBA00023136"/>
    </source>
</evidence>
<feature type="transmembrane region" description="Helical" evidence="6">
    <location>
        <begin position="212"/>
        <end position="235"/>
    </location>
</feature>
<evidence type="ECO:0000256" key="1">
    <source>
        <dbReference type="ARBA" id="ARBA00004141"/>
    </source>
</evidence>
<dbReference type="Pfam" id="PF03619">
    <property type="entry name" value="Solute_trans_a"/>
    <property type="match status" value="1"/>
</dbReference>
<dbReference type="Proteomes" id="UP001219525">
    <property type="component" value="Unassembled WGS sequence"/>
</dbReference>
<keyword evidence="4 6" id="KW-0472">Membrane</keyword>
<evidence type="ECO:0000256" key="3">
    <source>
        <dbReference type="ARBA" id="ARBA00022989"/>
    </source>
</evidence>
<comment type="subcellular location">
    <subcellularLocation>
        <location evidence="1">Membrane</location>
        <topology evidence="1">Multi-pass membrane protein</topology>
    </subcellularLocation>
</comment>
<keyword evidence="2 6" id="KW-0812">Transmembrane</keyword>
<evidence type="ECO:0000313" key="7">
    <source>
        <dbReference type="EMBL" id="KAJ7226843.1"/>
    </source>
</evidence>
<name>A0AAD7E3K3_9AGAR</name>
<organism evidence="7 8">
    <name type="scientific">Mycena pura</name>
    <dbReference type="NCBI Taxonomy" id="153505"/>
    <lineage>
        <taxon>Eukaryota</taxon>
        <taxon>Fungi</taxon>
        <taxon>Dikarya</taxon>
        <taxon>Basidiomycota</taxon>
        <taxon>Agaricomycotina</taxon>
        <taxon>Agaricomycetes</taxon>
        <taxon>Agaricomycetidae</taxon>
        <taxon>Agaricales</taxon>
        <taxon>Marasmiineae</taxon>
        <taxon>Mycenaceae</taxon>
        <taxon>Mycena</taxon>
    </lineage>
</organism>
<feature type="transmembrane region" description="Helical" evidence="6">
    <location>
        <begin position="58"/>
        <end position="76"/>
    </location>
</feature>
<feature type="compositionally biased region" description="Basic and acidic residues" evidence="5">
    <location>
        <begin position="397"/>
        <end position="407"/>
    </location>
</feature>
<proteinExistence type="predicted"/>
<dbReference type="PANTHER" id="PTHR23423">
    <property type="entry name" value="ORGANIC SOLUTE TRANSPORTER-RELATED"/>
    <property type="match status" value="1"/>
</dbReference>
<dbReference type="AlphaFoldDB" id="A0AAD7E3K3"/>
<keyword evidence="8" id="KW-1185">Reference proteome</keyword>
<dbReference type="InterPro" id="IPR005178">
    <property type="entry name" value="Ostalpha/TMEM184C"/>
</dbReference>
<feature type="transmembrane region" description="Helical" evidence="6">
    <location>
        <begin position="142"/>
        <end position="165"/>
    </location>
</feature>
<gene>
    <name evidence="7" type="ORF">GGX14DRAFT_547963</name>
</gene>
<evidence type="ECO:0000256" key="2">
    <source>
        <dbReference type="ARBA" id="ARBA00022692"/>
    </source>
</evidence>
<keyword evidence="3 6" id="KW-1133">Transmembrane helix</keyword>
<sequence length="407" mass="45564">MSCPSDNTVTVDQSEFWDSTNGINWDQHRIGWAIAGGCSAITVLITCFTVWQHCRIRILYMPAVYAVISFFSYRYFRSYTYYSLVYVAYEAVTISAFLLLIIEFVADTSAGHSAESAMARKDKRPLPFPFCMWRYRPTKWSVLQYVIVRPAVSVAGIICEILGVLCESEGHNPHFASVYLSAIDFVSITVALYGLLLFYGLTKEELAGRRPLAKFLCIKLIVMFTFYQTFVFSMLEGRVIKASQYWTETNIADGLNALTICIEMVFFAIAMGWSYNVSEYKTPGKPHAPTSIWRPLWDSINFMDFVREIFGSLRFFVGTAAHRDRDQPRSRDARTAFGLAPAPAPASSKLLSPSTYDLNAPSGGDAIRLAPYGFTAPGNALGVEADAESPRTAGWSPHKETYGQHLP</sequence>
<feature type="transmembrane region" description="Helical" evidence="6">
    <location>
        <begin position="30"/>
        <end position="51"/>
    </location>
</feature>
<dbReference type="EMBL" id="JARJCW010000003">
    <property type="protein sequence ID" value="KAJ7226843.1"/>
    <property type="molecule type" value="Genomic_DNA"/>
</dbReference>
<feature type="transmembrane region" description="Helical" evidence="6">
    <location>
        <begin position="82"/>
        <end position="106"/>
    </location>
</feature>
<feature type="transmembrane region" description="Helical" evidence="6">
    <location>
        <begin position="177"/>
        <end position="200"/>
    </location>
</feature>
<comment type="caution">
    <text evidence="7">The sequence shown here is derived from an EMBL/GenBank/DDBJ whole genome shotgun (WGS) entry which is preliminary data.</text>
</comment>